<dbReference type="Pfam" id="PF00535">
    <property type="entry name" value="Glycos_transf_2"/>
    <property type="match status" value="1"/>
</dbReference>
<gene>
    <name evidence="2" type="ORF">SAMN06265371_11197</name>
</gene>
<dbReference type="SUPFAM" id="SSF53448">
    <property type="entry name" value="Nucleotide-diphospho-sugar transferases"/>
    <property type="match status" value="1"/>
</dbReference>
<dbReference type="RefSeq" id="WP_089382802.1">
    <property type="nucleotide sequence ID" value="NZ_FZNT01000011.1"/>
</dbReference>
<dbReference type="OrthoDB" id="597270at2"/>
<dbReference type="GO" id="GO:0016758">
    <property type="term" value="F:hexosyltransferase activity"/>
    <property type="evidence" value="ECO:0007669"/>
    <property type="project" value="UniProtKB-ARBA"/>
</dbReference>
<evidence type="ECO:0000313" key="2">
    <source>
        <dbReference type="EMBL" id="SNR75983.1"/>
    </source>
</evidence>
<dbReference type="PANTHER" id="PTHR22916">
    <property type="entry name" value="GLYCOSYLTRANSFERASE"/>
    <property type="match status" value="1"/>
</dbReference>
<dbReference type="EMBL" id="FZNT01000011">
    <property type="protein sequence ID" value="SNR75983.1"/>
    <property type="molecule type" value="Genomic_DNA"/>
</dbReference>
<evidence type="ECO:0000259" key="1">
    <source>
        <dbReference type="Pfam" id="PF00535"/>
    </source>
</evidence>
<protein>
    <submittedName>
        <fullName evidence="2">Glycosyltransferase involved in cell wall bisynthesis</fullName>
    </submittedName>
</protein>
<dbReference type="AlphaFoldDB" id="A0A238YZB9"/>
<dbReference type="InterPro" id="IPR001173">
    <property type="entry name" value="Glyco_trans_2-like"/>
</dbReference>
<dbReference type="Proteomes" id="UP000198384">
    <property type="component" value="Unassembled WGS sequence"/>
</dbReference>
<feature type="domain" description="Glycosyltransferase 2-like" evidence="1">
    <location>
        <begin position="7"/>
        <end position="128"/>
    </location>
</feature>
<dbReference type="CDD" id="cd00761">
    <property type="entry name" value="Glyco_tranf_GTA_type"/>
    <property type="match status" value="1"/>
</dbReference>
<organism evidence="2 3">
    <name type="scientific">Lutibacter agarilyticus</name>
    <dbReference type="NCBI Taxonomy" id="1109740"/>
    <lineage>
        <taxon>Bacteria</taxon>
        <taxon>Pseudomonadati</taxon>
        <taxon>Bacteroidota</taxon>
        <taxon>Flavobacteriia</taxon>
        <taxon>Flavobacteriales</taxon>
        <taxon>Flavobacteriaceae</taxon>
        <taxon>Lutibacter</taxon>
    </lineage>
</organism>
<dbReference type="PANTHER" id="PTHR22916:SF3">
    <property type="entry name" value="UDP-GLCNAC:BETAGAL BETA-1,3-N-ACETYLGLUCOSAMINYLTRANSFERASE-LIKE PROTEIN 1"/>
    <property type="match status" value="1"/>
</dbReference>
<proteinExistence type="predicted"/>
<sequence>MCTAFVSIIIPTFNRCEFLRDTLKSVEKQIHTNWECIVVDDGSNDNTEKIVNVFSIKDTRFKFFRRPLYLNKGANSCRNYGYEKSLGEYINWFDDDDIMLPNFIKDKLDSIVNDKQNMIIASGYSANEYLKCKKEISIKESENSLYKNYVLEGVKILTPSVLFRKEFLDKHDLFLDVIKKGQEFELFSRLFFKIDKHEYKIIQSYGFLYRGHLQSTSSKAKFYRKDFQESSSYIVKGNLVRAINLNDSELIQSSYRMLLNLYRKALINEHNYNIIYIEKVFQLNLIKRKIIIMSCLKLIKFFRIQSFRWDKVLNKIRVH</sequence>
<name>A0A238YZB9_9FLAO</name>
<reference evidence="2 3" key="1">
    <citation type="submission" date="2017-06" db="EMBL/GenBank/DDBJ databases">
        <authorList>
            <person name="Kim H.J."/>
            <person name="Triplett B.A."/>
        </authorList>
    </citation>
    <scope>NUCLEOTIDE SEQUENCE [LARGE SCALE GENOMIC DNA]</scope>
    <source>
        <strain evidence="2 3">DSM 29150</strain>
    </source>
</reference>
<dbReference type="Gene3D" id="3.90.550.10">
    <property type="entry name" value="Spore Coat Polysaccharide Biosynthesis Protein SpsA, Chain A"/>
    <property type="match status" value="1"/>
</dbReference>
<dbReference type="InterPro" id="IPR029044">
    <property type="entry name" value="Nucleotide-diphossugar_trans"/>
</dbReference>
<keyword evidence="2" id="KW-0808">Transferase</keyword>
<evidence type="ECO:0000313" key="3">
    <source>
        <dbReference type="Proteomes" id="UP000198384"/>
    </source>
</evidence>
<keyword evidence="3" id="KW-1185">Reference proteome</keyword>
<accession>A0A238YZB9</accession>